<gene>
    <name evidence="1" type="ORF">chiPu_0012295</name>
</gene>
<keyword evidence="2" id="KW-1185">Reference proteome</keyword>
<reference evidence="1 2" key="1">
    <citation type="journal article" date="2018" name="Nat. Ecol. Evol.">
        <title>Shark genomes provide insights into elasmobranch evolution and the origin of vertebrates.</title>
        <authorList>
            <person name="Hara Y"/>
            <person name="Yamaguchi K"/>
            <person name="Onimaru K"/>
            <person name="Kadota M"/>
            <person name="Koyanagi M"/>
            <person name="Keeley SD"/>
            <person name="Tatsumi K"/>
            <person name="Tanaka K"/>
            <person name="Motone F"/>
            <person name="Kageyama Y"/>
            <person name="Nozu R"/>
            <person name="Adachi N"/>
            <person name="Nishimura O"/>
            <person name="Nakagawa R"/>
            <person name="Tanegashima C"/>
            <person name="Kiyatake I"/>
            <person name="Matsumoto R"/>
            <person name="Murakumo K"/>
            <person name="Nishida K"/>
            <person name="Terakita A"/>
            <person name="Kuratani S"/>
            <person name="Sato K"/>
            <person name="Hyodo S Kuraku.S."/>
        </authorList>
    </citation>
    <scope>NUCLEOTIDE SEQUENCE [LARGE SCALE GENOMIC DNA]</scope>
</reference>
<organism evidence="1 2">
    <name type="scientific">Chiloscyllium punctatum</name>
    <name type="common">Brownbanded bambooshark</name>
    <name type="synonym">Hemiscyllium punctatum</name>
    <dbReference type="NCBI Taxonomy" id="137246"/>
    <lineage>
        <taxon>Eukaryota</taxon>
        <taxon>Metazoa</taxon>
        <taxon>Chordata</taxon>
        <taxon>Craniata</taxon>
        <taxon>Vertebrata</taxon>
        <taxon>Chondrichthyes</taxon>
        <taxon>Elasmobranchii</taxon>
        <taxon>Galeomorphii</taxon>
        <taxon>Galeoidea</taxon>
        <taxon>Orectolobiformes</taxon>
        <taxon>Hemiscylliidae</taxon>
        <taxon>Chiloscyllium</taxon>
    </lineage>
</organism>
<dbReference type="AlphaFoldDB" id="A0A401STU8"/>
<sequence>MDLRLGSLASIFDRAASVVAVEAHMGVAVPAAATVLEDTLGQIEQPPVRSGVEVDNKGVLQCDGEDDTEQGGG</sequence>
<comment type="caution">
    <text evidence="1">The sequence shown here is derived from an EMBL/GenBank/DDBJ whole genome shotgun (WGS) entry which is preliminary data.</text>
</comment>
<evidence type="ECO:0000313" key="1">
    <source>
        <dbReference type="EMBL" id="GCC33824.1"/>
    </source>
</evidence>
<dbReference type="Proteomes" id="UP000287033">
    <property type="component" value="Unassembled WGS sequence"/>
</dbReference>
<evidence type="ECO:0000313" key="2">
    <source>
        <dbReference type="Proteomes" id="UP000287033"/>
    </source>
</evidence>
<proteinExistence type="predicted"/>
<name>A0A401STU8_CHIPU</name>
<protein>
    <submittedName>
        <fullName evidence="1">Uncharacterized protein</fullName>
    </submittedName>
</protein>
<dbReference type="EMBL" id="BEZZ01000547">
    <property type="protein sequence ID" value="GCC33824.1"/>
    <property type="molecule type" value="Genomic_DNA"/>
</dbReference>
<accession>A0A401STU8</accession>